<organism evidence="2 3">
    <name type="scientific">Pseudogymnoascus destructans (strain ATCC MYA-4855 / 20631-21)</name>
    <name type="common">Bat white-nose syndrome fungus</name>
    <name type="synonym">Geomyces destructans</name>
    <dbReference type="NCBI Taxonomy" id="658429"/>
    <lineage>
        <taxon>Eukaryota</taxon>
        <taxon>Fungi</taxon>
        <taxon>Dikarya</taxon>
        <taxon>Ascomycota</taxon>
        <taxon>Pezizomycotina</taxon>
        <taxon>Leotiomycetes</taxon>
        <taxon>Thelebolales</taxon>
        <taxon>Thelebolaceae</taxon>
        <taxon>Pseudogymnoascus</taxon>
    </lineage>
</organism>
<name>L8G975_PSED2</name>
<feature type="domain" description="Berberine/berberine-like" evidence="1">
    <location>
        <begin position="83"/>
        <end position="120"/>
    </location>
</feature>
<gene>
    <name evidence="2" type="ORF">GMDG_03994</name>
</gene>
<dbReference type="Pfam" id="PF08031">
    <property type="entry name" value="BBE"/>
    <property type="match status" value="1"/>
</dbReference>
<dbReference type="InParanoid" id="L8G975"/>
<protein>
    <recommendedName>
        <fullName evidence="1">Berberine/berberine-like domain-containing protein</fullName>
    </recommendedName>
</protein>
<dbReference type="GO" id="GO:0050660">
    <property type="term" value="F:flavin adenine dinucleotide binding"/>
    <property type="evidence" value="ECO:0007669"/>
    <property type="project" value="InterPro"/>
</dbReference>
<dbReference type="EMBL" id="GL573237">
    <property type="protein sequence ID" value="ELR09434.1"/>
    <property type="molecule type" value="Genomic_DNA"/>
</dbReference>
<accession>L8G975</accession>
<evidence type="ECO:0000313" key="3">
    <source>
        <dbReference type="Proteomes" id="UP000011064"/>
    </source>
</evidence>
<keyword evidence="3" id="KW-1185">Reference proteome</keyword>
<dbReference type="AlphaFoldDB" id="L8G975"/>
<evidence type="ECO:0000259" key="1">
    <source>
        <dbReference type="Pfam" id="PF08031"/>
    </source>
</evidence>
<evidence type="ECO:0000313" key="2">
    <source>
        <dbReference type="EMBL" id="ELR09434.1"/>
    </source>
</evidence>
<dbReference type="GO" id="GO:0016491">
    <property type="term" value="F:oxidoreductase activity"/>
    <property type="evidence" value="ECO:0007669"/>
    <property type="project" value="InterPro"/>
</dbReference>
<dbReference type="VEuPathDB" id="FungiDB:GMDG_03994"/>
<proteinExistence type="predicted"/>
<dbReference type="Proteomes" id="UP000011064">
    <property type="component" value="Unassembled WGS sequence"/>
</dbReference>
<reference evidence="3" key="1">
    <citation type="submission" date="2010-09" db="EMBL/GenBank/DDBJ databases">
        <title>The genome sequence of Geomyces destructans 20631-21.</title>
        <authorList>
            <consortium name="The Broad Institute Genome Sequencing Platform"/>
            <person name="Cuomo C.A."/>
            <person name="Blehert D.S."/>
            <person name="Lorch J.M."/>
            <person name="Young S.K."/>
            <person name="Zeng Q."/>
            <person name="Gargeya S."/>
            <person name="Fitzgerald M."/>
            <person name="Haas B."/>
            <person name="Abouelleil A."/>
            <person name="Alvarado L."/>
            <person name="Arachchi H.M."/>
            <person name="Berlin A."/>
            <person name="Brown A."/>
            <person name="Chapman S.B."/>
            <person name="Chen Z."/>
            <person name="Dunbar C."/>
            <person name="Freedman E."/>
            <person name="Gearin G."/>
            <person name="Gellesch M."/>
            <person name="Goldberg J."/>
            <person name="Griggs A."/>
            <person name="Gujja S."/>
            <person name="Heiman D."/>
            <person name="Howarth C."/>
            <person name="Larson L."/>
            <person name="Lui A."/>
            <person name="MacDonald P.J.P."/>
            <person name="Montmayeur A."/>
            <person name="Murphy C."/>
            <person name="Neiman D."/>
            <person name="Pearson M."/>
            <person name="Priest M."/>
            <person name="Roberts A."/>
            <person name="Saif S."/>
            <person name="Shea T."/>
            <person name="Shenoy N."/>
            <person name="Sisk P."/>
            <person name="Stolte C."/>
            <person name="Sykes S."/>
            <person name="Wortman J."/>
            <person name="Nusbaum C."/>
            <person name="Birren B."/>
        </authorList>
    </citation>
    <scope>NUCLEOTIDE SEQUENCE [LARGE SCALE GENOMIC DNA]</scope>
    <source>
        <strain evidence="3">ATCC MYA-4855 / 20631-21</strain>
    </source>
</reference>
<dbReference type="InterPro" id="IPR012951">
    <property type="entry name" value="BBE"/>
</dbReference>
<dbReference type="HOGENOM" id="CLU_135766_0_0_1"/>
<sequence length="126" mass="14027">MLKDLDGKAVRACWNDYSSFVKANPSANESAVVFQVYDVTKLLELESLGVVAKYEDAHLDAAASEFVDETLDLLTPKEGKNVYCNISRGGETLEELFGSAERVERLREIKKTWDSANQFKGFASLL</sequence>